<evidence type="ECO:0000313" key="3">
    <source>
        <dbReference type="EMBL" id="KAK6505771.1"/>
    </source>
</evidence>
<dbReference type="Proteomes" id="UP001370758">
    <property type="component" value="Unassembled WGS sequence"/>
</dbReference>
<dbReference type="InterPro" id="IPR053354">
    <property type="entry name" value="MGDG_epimerase"/>
</dbReference>
<evidence type="ECO:0000256" key="1">
    <source>
        <dbReference type="PROSITE-ProRule" id="PRU00023"/>
    </source>
</evidence>
<dbReference type="EMBL" id="JAVHJL010000004">
    <property type="protein sequence ID" value="KAK6505771.1"/>
    <property type="molecule type" value="Genomic_DNA"/>
</dbReference>
<evidence type="ECO:0000313" key="4">
    <source>
        <dbReference type="Proteomes" id="UP001370758"/>
    </source>
</evidence>
<feature type="repeat" description="ANK" evidence="1">
    <location>
        <begin position="521"/>
        <end position="553"/>
    </location>
</feature>
<dbReference type="PROSITE" id="PS50088">
    <property type="entry name" value="ANK_REPEAT"/>
    <property type="match status" value="2"/>
</dbReference>
<dbReference type="SUPFAM" id="SSF48403">
    <property type="entry name" value="Ankyrin repeat"/>
    <property type="match status" value="1"/>
</dbReference>
<keyword evidence="1" id="KW-0040">ANK repeat</keyword>
<feature type="compositionally biased region" description="Basic and acidic residues" evidence="2">
    <location>
        <begin position="1591"/>
        <end position="1601"/>
    </location>
</feature>
<keyword evidence="4" id="KW-1185">Reference proteome</keyword>
<evidence type="ECO:0008006" key="5">
    <source>
        <dbReference type="Google" id="ProtNLM"/>
    </source>
</evidence>
<evidence type="ECO:0000256" key="2">
    <source>
        <dbReference type="SAM" id="MobiDB-lite"/>
    </source>
</evidence>
<feature type="region of interest" description="Disordered" evidence="2">
    <location>
        <begin position="1591"/>
        <end position="1618"/>
    </location>
</feature>
<feature type="region of interest" description="Disordered" evidence="2">
    <location>
        <begin position="1017"/>
        <end position="1045"/>
    </location>
</feature>
<dbReference type="PANTHER" id="PTHR43558:SF6">
    <property type="entry name" value="REDUCTASE, PUTATIVE (AFU_ORTHOLOGUE AFUA_3G10540)-RELATED"/>
    <property type="match status" value="1"/>
</dbReference>
<comment type="caution">
    <text evidence="3">The sequence shown here is derived from an EMBL/GenBank/DDBJ whole genome shotgun (WGS) entry which is preliminary data.</text>
</comment>
<sequence length="1724" mass="196349">MTTPELLPLPADTSSFPKYLAENKDKPIRELLRPYFDHENRIRGLFAQDPQNPVLANCHLGLVPVYAGHEENIKARARDLNSESEEDKGKYIMPICERLREKDGEEVIVDFERFKKNFRIFTESALENLDWNNIVAAGSGVLTPLLAIPEEDQRSHKTLREYYGMLSTEHSSRIEERFVDLFIYSLDQAAAFKKLEHIASTFRDNIIWEMTCIRTKDALILFSKAPYRPIRIRLRLYSSISQILHYSPEFKVECACVAYDGKQIYTTPRGIVSWMSQSNMVNVDQLDLLGKYEESLHKYWFHDFEIFYENLQRNSIDPSIYKFAISRLHGLAKLLVYESIALDRLGSFRRGSVEDLEVPEWEVLIEFRGGVSSTAFEDPKRVIAIAETCVYNQDFKLNGPKGYAQRNRVAYLHRHPAFVGSYKYVKGDCCGDCPIPQTADEIALQIEDDEHYIRGDISFLEVPAYPNPEVEEIWAEGAYARAEDEIFHQAIAELDAAAVRDLIQSWSGDGLRKNINRRGYTGRTPLQLAVMSSSPEIVDILISSGARLTVRLSDGRNSLHLAAARGDPEIIKLLLLKSDQNEELKMEKEDREREEKLAARRIAQTEPSDVETEDFVEMEYDEDEDIEVVSTVHGATSVSVHTGASSFVEVTRKTDDPGNDEIENIDAIDDVLEINMADKTYNMAPLHYAIIHDNRDAVTMLVSEFGADILRPIISDPKGKIFGERDPGIPALTLVRYISQKDRREDMLRTLLRLGASASQLDTRGIPVILRMVQLCDADCLRIVLEEDSASAVLSAEYSVTSVSRGTNNHVVGNALTTAICQRDEAKAFLLLEKGVSPKLTTRHPPGVRMFPYRAKDPGENENWARQPAEIAIREGMPEVFVKCVELGVDPSGYTYESCRVLGKSHLPQWDMTYLDLFRLKIDEFEKALRKLPKPTVSIRPGIAEGTYEYWLASRLASRENEEREQDSIRKLQSGYLYDEEAYRLERTRLESLKARYEELANWIISMGAQTYQERAGGTVNNSNRNLGQPSDVNPSARLDNSGGQKDYGAEMEDLLAEIYPSYEYSGVTENNMKAKYNRIFQAAWDGDQKALEKEFLTAALNEVPKVETQNELGDTIFSIAKHRDHPKEFIYFIHNIANSQIFKFEIESGKWNELSTGYTQNYLSKILDAIILSPTEDYHFEQGDHIFRDKGIDIKALEYAFKVYGPSSITSNEMDFPETEEMGIEESTSEPKASTYLGLSIDGKKRKVKNPNGGRPAKLLEKYDPIHGQFRNPISLYAAYHGLIEVLEWLETDGPEQAFREYQMLLENMENLEPEDEEFQSQRENVNPYEKNERQYRSHFLKILQSADTKTIKRWLGTTHPLLPHAVALNLLLGQGKTDREKVEWHTNIFKFVISRLGPDSINSAKNSAQLPPIFVAASIRNKWAMEALLNLGANLHATDHSGRELNIVHYIFDIEGRSQAGVYHDADCYGRIKGCIDLLPDDFKQWAFTNKKTKPFDELNPNCVIPTAMAAILYPEAIDLNSRNAKGDLPLHSTVKCGTLTELQLLLEISAPQQILMEDVEGMTVADIVDELFYRKVISNMMPDLSRIPDHYESRDAGRPHSKRQPLAASKRARENPIGVAYKRHSRVRIEDWGMNKTDLDFKSGDKMVHKVYKEAVGKVGKRRILVSLGEVNRVTNLERECRMNSTYIRHKSPDMNMQDIIREWAPGRSPSPGKRSGWCCH</sequence>
<gene>
    <name evidence="3" type="ORF">TWF481_007663</name>
</gene>
<reference evidence="3 4" key="1">
    <citation type="submission" date="2023-08" db="EMBL/GenBank/DDBJ databases">
        <authorList>
            <person name="Palmer J.M."/>
        </authorList>
    </citation>
    <scope>NUCLEOTIDE SEQUENCE [LARGE SCALE GENOMIC DNA]</scope>
    <source>
        <strain evidence="3 4">TWF481</strain>
    </source>
</reference>
<feature type="repeat" description="ANK" evidence="1">
    <location>
        <begin position="554"/>
        <end position="575"/>
    </location>
</feature>
<dbReference type="SMART" id="SM00248">
    <property type="entry name" value="ANK"/>
    <property type="match status" value="6"/>
</dbReference>
<proteinExistence type="predicted"/>
<feature type="compositionally biased region" description="Polar residues" evidence="2">
    <location>
        <begin position="1017"/>
        <end position="1034"/>
    </location>
</feature>
<dbReference type="InterPro" id="IPR036770">
    <property type="entry name" value="Ankyrin_rpt-contain_sf"/>
</dbReference>
<organism evidence="3 4">
    <name type="scientific">Arthrobotrys musiformis</name>
    <dbReference type="NCBI Taxonomy" id="47236"/>
    <lineage>
        <taxon>Eukaryota</taxon>
        <taxon>Fungi</taxon>
        <taxon>Dikarya</taxon>
        <taxon>Ascomycota</taxon>
        <taxon>Pezizomycotina</taxon>
        <taxon>Orbiliomycetes</taxon>
        <taxon>Orbiliales</taxon>
        <taxon>Orbiliaceae</taxon>
        <taxon>Arthrobotrys</taxon>
    </lineage>
</organism>
<dbReference type="Gene3D" id="1.25.40.20">
    <property type="entry name" value="Ankyrin repeat-containing domain"/>
    <property type="match status" value="3"/>
</dbReference>
<dbReference type="Pfam" id="PF12796">
    <property type="entry name" value="Ank_2"/>
    <property type="match status" value="1"/>
</dbReference>
<accession>A0AAV9WC75</accession>
<dbReference type="InterPro" id="IPR002110">
    <property type="entry name" value="Ankyrin_rpt"/>
</dbReference>
<dbReference type="PANTHER" id="PTHR43558">
    <property type="entry name" value="REDUCTASE, PUTATIVE (AFU_ORTHOLOGUE AFUA_3G10540)-RELATED"/>
    <property type="match status" value="1"/>
</dbReference>
<protein>
    <recommendedName>
        <fullName evidence="5">Ankyrin repeat protein</fullName>
    </recommendedName>
</protein>
<name>A0AAV9WC75_9PEZI</name>
<dbReference type="PROSITE" id="PS50297">
    <property type="entry name" value="ANK_REP_REGION"/>
    <property type="match status" value="2"/>
</dbReference>